<evidence type="ECO:0000256" key="2">
    <source>
        <dbReference type="ARBA" id="ARBA00022692"/>
    </source>
</evidence>
<evidence type="ECO:0000256" key="1">
    <source>
        <dbReference type="ARBA" id="ARBA00004141"/>
    </source>
</evidence>
<keyword evidence="4 6" id="KW-0472">Membrane</keyword>
<evidence type="ECO:0000313" key="9">
    <source>
        <dbReference type="Proteomes" id="UP000319865"/>
    </source>
</evidence>
<feature type="transmembrane region" description="Helical" evidence="6">
    <location>
        <begin position="355"/>
        <end position="372"/>
    </location>
</feature>
<evidence type="ECO:0000259" key="7">
    <source>
        <dbReference type="Pfam" id="PF00324"/>
    </source>
</evidence>
<feature type="region of interest" description="Disordered" evidence="5">
    <location>
        <begin position="482"/>
        <end position="511"/>
    </location>
</feature>
<feature type="transmembrane region" description="Helical" evidence="6">
    <location>
        <begin position="149"/>
        <end position="166"/>
    </location>
</feature>
<evidence type="ECO:0000313" key="8">
    <source>
        <dbReference type="EMBL" id="TQN42230.1"/>
    </source>
</evidence>
<gene>
    <name evidence="8" type="ORF">FHU33_1625</name>
</gene>
<keyword evidence="2 6" id="KW-0812">Transmembrane</keyword>
<evidence type="ECO:0000256" key="6">
    <source>
        <dbReference type="SAM" id="Phobius"/>
    </source>
</evidence>
<dbReference type="InterPro" id="IPR050367">
    <property type="entry name" value="APC_superfamily"/>
</dbReference>
<dbReference type="RefSeq" id="WP_142024872.1">
    <property type="nucleotide sequence ID" value="NZ_VFQE01000001.1"/>
</dbReference>
<feature type="transmembrane region" description="Helical" evidence="6">
    <location>
        <begin position="447"/>
        <end position="466"/>
    </location>
</feature>
<feature type="transmembrane region" description="Helical" evidence="6">
    <location>
        <begin position="378"/>
        <end position="397"/>
    </location>
</feature>
<dbReference type="OrthoDB" id="9762947at2"/>
<sequence>MSAPHPRGASGVTYTHAAEGYFDKRGLTRTAGFWGLWGLGVAAVISGDFSGWNFGIGGAGWGGFLIATVVVTLMYVAMIASIGEMASAMPHTGGAYSFARSAMGPWGGFVTGLAETIEYVATTAVIVYFSASYADSITAELFGLSMPGWVWWIILYAIFLLLNIAGAEVSFRFAVVVAVLSLAVIALFAVMALFSGALDFGKLFDIEPENGNSTFVPFGWWQVVLAMPFAMWLYLGIEELPLAAEESHMPARDIPRAGLWGLGTLIISGALVLVLNPAVVGASAIGESGEPLLDGFRAILPNSDVAAILSAFALIGLFASLQGIMYAYGRNIYSLSRAGYYPKALSLTGARKTPWIALLIGAVIGIVALVLVDTGGETAGAIVLNIAVWGAVLAYLLQMVSFVLLRRKFPNAGRPYRSPFGVGGAVFAGAIAALIFVGVMLNEDYRPAIVAIVVIYVVALAGFAAFGRHRLVLSPEEEYAMSGGLHGDPQEEGYGAIDVEDIDPEARSRTT</sequence>
<dbReference type="Pfam" id="PF00324">
    <property type="entry name" value="AA_permease"/>
    <property type="match status" value="1"/>
</dbReference>
<protein>
    <submittedName>
        <fullName evidence="8">Ethanolamine:proton symporter (EAT family)</fullName>
    </submittedName>
</protein>
<dbReference type="InterPro" id="IPR004841">
    <property type="entry name" value="AA-permease/SLC12A_dom"/>
</dbReference>
<feature type="domain" description="Amino acid permease/ SLC12A" evidence="7">
    <location>
        <begin position="47"/>
        <end position="441"/>
    </location>
</feature>
<feature type="transmembrane region" description="Helical" evidence="6">
    <location>
        <begin position="305"/>
        <end position="328"/>
    </location>
</feature>
<comment type="caution">
    <text evidence="8">The sequence shown here is derived from an EMBL/GenBank/DDBJ whole genome shotgun (WGS) entry which is preliminary data.</text>
</comment>
<keyword evidence="9" id="KW-1185">Reference proteome</keyword>
<dbReference type="PIRSF" id="PIRSF006060">
    <property type="entry name" value="AA_transporter"/>
    <property type="match status" value="1"/>
</dbReference>
<dbReference type="GO" id="GO:0055085">
    <property type="term" value="P:transmembrane transport"/>
    <property type="evidence" value="ECO:0007669"/>
    <property type="project" value="InterPro"/>
</dbReference>
<feature type="transmembrane region" description="Helical" evidence="6">
    <location>
        <begin position="61"/>
        <end position="82"/>
    </location>
</feature>
<feature type="transmembrane region" description="Helical" evidence="6">
    <location>
        <begin position="418"/>
        <end position="441"/>
    </location>
</feature>
<comment type="subcellular location">
    <subcellularLocation>
        <location evidence="1">Membrane</location>
        <topology evidence="1">Multi-pass membrane protein</topology>
    </subcellularLocation>
</comment>
<evidence type="ECO:0000256" key="3">
    <source>
        <dbReference type="ARBA" id="ARBA00022989"/>
    </source>
</evidence>
<keyword evidence="3 6" id="KW-1133">Transmembrane helix</keyword>
<dbReference type="PANTHER" id="PTHR42770">
    <property type="entry name" value="AMINO ACID TRANSPORTER-RELATED"/>
    <property type="match status" value="1"/>
</dbReference>
<dbReference type="AlphaFoldDB" id="A0A543PDU8"/>
<feature type="transmembrane region" description="Helical" evidence="6">
    <location>
        <begin position="258"/>
        <end position="285"/>
    </location>
</feature>
<evidence type="ECO:0000256" key="5">
    <source>
        <dbReference type="SAM" id="MobiDB-lite"/>
    </source>
</evidence>
<reference evidence="8 9" key="1">
    <citation type="submission" date="2019-06" db="EMBL/GenBank/DDBJ databases">
        <title>Sequencing the genomes of 1000 actinobacteria strains.</title>
        <authorList>
            <person name="Klenk H.-P."/>
        </authorList>
    </citation>
    <scope>NUCLEOTIDE SEQUENCE [LARGE SCALE GENOMIC DNA]</scope>
    <source>
        <strain evidence="8 9">DSM 46837</strain>
    </source>
</reference>
<evidence type="ECO:0000256" key="4">
    <source>
        <dbReference type="ARBA" id="ARBA00023136"/>
    </source>
</evidence>
<feature type="transmembrane region" description="Helical" evidence="6">
    <location>
        <begin position="173"/>
        <end position="198"/>
    </location>
</feature>
<dbReference type="PANTHER" id="PTHR42770:SF7">
    <property type="entry name" value="MEMBRANE PROTEIN"/>
    <property type="match status" value="1"/>
</dbReference>
<feature type="transmembrane region" description="Helical" evidence="6">
    <location>
        <begin position="218"/>
        <end position="237"/>
    </location>
</feature>
<name>A0A543PDU8_9ACTN</name>
<feature type="transmembrane region" description="Helical" evidence="6">
    <location>
        <begin position="103"/>
        <end position="129"/>
    </location>
</feature>
<dbReference type="Gene3D" id="1.20.1740.10">
    <property type="entry name" value="Amino acid/polyamine transporter I"/>
    <property type="match status" value="1"/>
</dbReference>
<dbReference type="GO" id="GO:0016020">
    <property type="term" value="C:membrane"/>
    <property type="evidence" value="ECO:0007669"/>
    <property type="project" value="UniProtKB-SubCell"/>
</dbReference>
<proteinExistence type="predicted"/>
<organism evidence="8 9">
    <name type="scientific">Blastococcus colisei</name>
    <dbReference type="NCBI Taxonomy" id="1564162"/>
    <lineage>
        <taxon>Bacteria</taxon>
        <taxon>Bacillati</taxon>
        <taxon>Actinomycetota</taxon>
        <taxon>Actinomycetes</taxon>
        <taxon>Geodermatophilales</taxon>
        <taxon>Geodermatophilaceae</taxon>
        <taxon>Blastococcus</taxon>
    </lineage>
</organism>
<accession>A0A543PDU8</accession>
<dbReference type="Proteomes" id="UP000319865">
    <property type="component" value="Unassembled WGS sequence"/>
</dbReference>
<feature type="transmembrane region" description="Helical" evidence="6">
    <location>
        <begin position="31"/>
        <end position="49"/>
    </location>
</feature>
<dbReference type="EMBL" id="VFQE01000001">
    <property type="protein sequence ID" value="TQN42230.1"/>
    <property type="molecule type" value="Genomic_DNA"/>
</dbReference>